<keyword evidence="2" id="KW-1185">Reference proteome</keyword>
<reference evidence="2" key="2">
    <citation type="journal article" date="2010" name="Genome Res.">
        <title>Population genomic sequencing of Coccidioides fungi reveals recent hybridization and transposon control.</title>
        <authorList>
            <person name="Neafsey D.E."/>
            <person name="Barker B.M."/>
            <person name="Sharpton T.J."/>
            <person name="Stajich J.E."/>
            <person name="Park D.J."/>
            <person name="Whiston E."/>
            <person name="Hung C.-Y."/>
            <person name="McMahan C."/>
            <person name="White J."/>
            <person name="Sykes S."/>
            <person name="Heiman D."/>
            <person name="Young S."/>
            <person name="Zeng Q."/>
            <person name="Abouelleil A."/>
            <person name="Aftuck L."/>
            <person name="Bessette D."/>
            <person name="Brown A."/>
            <person name="FitzGerald M."/>
            <person name="Lui A."/>
            <person name="Macdonald J.P."/>
            <person name="Priest M."/>
            <person name="Orbach M.J."/>
            <person name="Galgiani J.N."/>
            <person name="Kirkland T.N."/>
            <person name="Cole G.T."/>
            <person name="Birren B.W."/>
            <person name="Henn M.R."/>
            <person name="Taylor J.W."/>
            <person name="Rounsley S.D."/>
        </authorList>
    </citation>
    <scope>GENOME REANNOTATION</scope>
    <source>
        <strain evidence="2">RS</strain>
    </source>
</reference>
<proteinExistence type="predicted"/>
<gene>
    <name evidence="1" type="ORF">CIMG_04243</name>
</gene>
<accession>A0A0E1S379</accession>
<dbReference type="Proteomes" id="UP000001261">
    <property type="component" value="Unassembled WGS sequence"/>
</dbReference>
<protein>
    <submittedName>
        <fullName evidence="1">Uncharacterized protein</fullName>
    </submittedName>
</protein>
<reference evidence="2" key="1">
    <citation type="journal article" date="2009" name="Genome Res.">
        <title>Comparative genomic analyses of the human fungal pathogens Coccidioides and their relatives.</title>
        <authorList>
            <person name="Sharpton T.J."/>
            <person name="Stajich J.E."/>
            <person name="Rounsley S.D."/>
            <person name="Gardner M.J."/>
            <person name="Wortman J.R."/>
            <person name="Jordar V.S."/>
            <person name="Maiti R."/>
            <person name="Kodira C.D."/>
            <person name="Neafsey D.E."/>
            <person name="Zeng Q."/>
            <person name="Hung C.-Y."/>
            <person name="McMahan C."/>
            <person name="Muszewska A."/>
            <person name="Grynberg M."/>
            <person name="Mandel M.A."/>
            <person name="Kellner E.M."/>
            <person name="Barker B.M."/>
            <person name="Galgiani J.N."/>
            <person name="Orbach M.J."/>
            <person name="Kirkland T.N."/>
            <person name="Cole G.T."/>
            <person name="Henn M.R."/>
            <person name="Birren B.W."/>
            <person name="Taylor J.W."/>
        </authorList>
    </citation>
    <scope>NUCLEOTIDE SEQUENCE [LARGE SCALE GENOMIC DNA]</scope>
    <source>
        <strain evidence="2">RS</strain>
    </source>
</reference>
<dbReference type="GeneID" id="4562698"/>
<dbReference type="VEuPathDB" id="FungiDB:CIMG_04243"/>
<dbReference type="RefSeq" id="XP_001244802.2">
    <property type="nucleotide sequence ID" value="XM_001244801.2"/>
</dbReference>
<dbReference type="KEGG" id="cim:CIMG_04243"/>
<name>A0A0E1S379_COCIM</name>
<organism evidence="1 2">
    <name type="scientific">Coccidioides immitis (strain RS)</name>
    <name type="common">Valley fever fungus</name>
    <dbReference type="NCBI Taxonomy" id="246410"/>
    <lineage>
        <taxon>Eukaryota</taxon>
        <taxon>Fungi</taxon>
        <taxon>Dikarya</taxon>
        <taxon>Ascomycota</taxon>
        <taxon>Pezizomycotina</taxon>
        <taxon>Eurotiomycetes</taxon>
        <taxon>Eurotiomycetidae</taxon>
        <taxon>Onygenales</taxon>
        <taxon>Onygenaceae</taxon>
        <taxon>Coccidioides</taxon>
    </lineage>
</organism>
<evidence type="ECO:0000313" key="2">
    <source>
        <dbReference type="Proteomes" id="UP000001261"/>
    </source>
</evidence>
<dbReference type="OrthoDB" id="4406347at2759"/>
<dbReference type="EMBL" id="GG704916">
    <property type="protein sequence ID" value="EAS33219.2"/>
    <property type="molecule type" value="Genomic_DNA"/>
</dbReference>
<dbReference type="AlphaFoldDB" id="A0A0E1S379"/>
<dbReference type="InParanoid" id="A0A0E1S379"/>
<dbReference type="OMA" id="AICETTR"/>
<sequence>MKLQWTPFMNGRRIVSAKPLETNLFVSGLQMRYAICETTRKAFEDAKRWLKGSNECTKLVIVVDVKKRISRERTAETTDWGLSKDVLGRLNSFDLTEHILQWHKDNKCSLVGSFQACFYLYSRNQ</sequence>
<evidence type="ECO:0000313" key="1">
    <source>
        <dbReference type="EMBL" id="EAS33219.2"/>
    </source>
</evidence>